<dbReference type="EMBL" id="GBEZ01025544">
    <property type="protein sequence ID" value="JAC61556.1"/>
    <property type="molecule type" value="Transcribed_RNA"/>
</dbReference>
<organism evidence="1">
    <name type="scientific">Tetraselmis sp. GSL018</name>
    <dbReference type="NCBI Taxonomy" id="582737"/>
    <lineage>
        <taxon>Eukaryota</taxon>
        <taxon>Viridiplantae</taxon>
        <taxon>Chlorophyta</taxon>
        <taxon>core chlorophytes</taxon>
        <taxon>Chlorodendrophyceae</taxon>
        <taxon>Chlorodendrales</taxon>
        <taxon>Chlorodendraceae</taxon>
        <taxon>Tetraselmis</taxon>
    </lineage>
</organism>
<feature type="non-terminal residue" evidence="1">
    <location>
        <position position="72"/>
    </location>
</feature>
<evidence type="ECO:0000313" key="1">
    <source>
        <dbReference type="EMBL" id="JAC61556.1"/>
    </source>
</evidence>
<protein>
    <submittedName>
        <fullName evidence="1">Uncharacterized protein</fullName>
    </submittedName>
</protein>
<sequence length="72" mass="7897">SCAERLDKLVLLQSNMNSIGTMKTVVVFGLANSTVFLDCSLYQLKARTLILFSNLPPLLCPTLQMCASVDVF</sequence>
<proteinExistence type="predicted"/>
<gene>
    <name evidence="1" type="ORF">TSPGSL018_25903</name>
</gene>
<accession>A0A061QT94</accession>
<feature type="non-terminal residue" evidence="1">
    <location>
        <position position="1"/>
    </location>
</feature>
<dbReference type="AlphaFoldDB" id="A0A061QT94"/>
<reference evidence="1" key="1">
    <citation type="submission" date="2014-05" db="EMBL/GenBank/DDBJ databases">
        <title>The transcriptome of the halophilic microalga Tetraselmis sp. GSL018 isolated from the Great Salt Lake, Utah.</title>
        <authorList>
            <person name="Jinkerson R.E."/>
            <person name="D'Adamo S."/>
            <person name="Posewitz M.C."/>
        </authorList>
    </citation>
    <scope>NUCLEOTIDE SEQUENCE</scope>
    <source>
        <strain evidence="1">GSL018</strain>
    </source>
</reference>
<name>A0A061QT94_9CHLO</name>